<proteinExistence type="predicted"/>
<accession>A0ABP7S723</accession>
<keyword evidence="1" id="KW-0472">Membrane</keyword>
<reference evidence="3" key="1">
    <citation type="journal article" date="2019" name="Int. J. Syst. Evol. Microbiol.">
        <title>The Global Catalogue of Microorganisms (GCM) 10K type strain sequencing project: providing services to taxonomists for standard genome sequencing and annotation.</title>
        <authorList>
            <consortium name="The Broad Institute Genomics Platform"/>
            <consortium name="The Broad Institute Genome Sequencing Center for Infectious Disease"/>
            <person name="Wu L."/>
            <person name="Ma J."/>
        </authorList>
    </citation>
    <scope>NUCLEOTIDE SEQUENCE [LARGE SCALE GENOMIC DNA]</scope>
    <source>
        <strain evidence="3">JCM 17342</strain>
    </source>
</reference>
<dbReference type="EMBL" id="BAABAL010000009">
    <property type="protein sequence ID" value="GAA4007456.1"/>
    <property type="molecule type" value="Genomic_DNA"/>
</dbReference>
<dbReference type="RefSeq" id="WP_344875390.1">
    <property type="nucleotide sequence ID" value="NZ_BAABAL010000009.1"/>
</dbReference>
<keyword evidence="1" id="KW-1133">Transmembrane helix</keyword>
<feature type="transmembrane region" description="Helical" evidence="1">
    <location>
        <begin position="267"/>
        <end position="286"/>
    </location>
</feature>
<name>A0ABP7S723_9PSEU</name>
<keyword evidence="1" id="KW-0812">Transmembrane</keyword>
<feature type="transmembrane region" description="Helical" evidence="1">
    <location>
        <begin position="168"/>
        <end position="186"/>
    </location>
</feature>
<dbReference type="Proteomes" id="UP001501747">
    <property type="component" value="Unassembled WGS sequence"/>
</dbReference>
<feature type="transmembrane region" description="Helical" evidence="1">
    <location>
        <begin position="192"/>
        <end position="213"/>
    </location>
</feature>
<feature type="transmembrane region" description="Helical" evidence="1">
    <location>
        <begin position="86"/>
        <end position="107"/>
    </location>
</feature>
<feature type="transmembrane region" description="Helical" evidence="1">
    <location>
        <begin position="141"/>
        <end position="161"/>
    </location>
</feature>
<feature type="transmembrane region" description="Helical" evidence="1">
    <location>
        <begin position="298"/>
        <end position="321"/>
    </location>
</feature>
<evidence type="ECO:0000313" key="2">
    <source>
        <dbReference type="EMBL" id="GAA4007456.1"/>
    </source>
</evidence>
<feature type="transmembrane region" description="Helical" evidence="1">
    <location>
        <begin position="225"/>
        <end position="247"/>
    </location>
</feature>
<organism evidence="2 3">
    <name type="scientific">Allokutzneria multivorans</name>
    <dbReference type="NCBI Taxonomy" id="1142134"/>
    <lineage>
        <taxon>Bacteria</taxon>
        <taxon>Bacillati</taxon>
        <taxon>Actinomycetota</taxon>
        <taxon>Actinomycetes</taxon>
        <taxon>Pseudonocardiales</taxon>
        <taxon>Pseudonocardiaceae</taxon>
        <taxon>Allokutzneria</taxon>
    </lineage>
</organism>
<keyword evidence="3" id="KW-1185">Reference proteome</keyword>
<evidence type="ECO:0000256" key="1">
    <source>
        <dbReference type="SAM" id="Phobius"/>
    </source>
</evidence>
<evidence type="ECO:0000313" key="3">
    <source>
        <dbReference type="Proteomes" id="UP001501747"/>
    </source>
</evidence>
<protein>
    <submittedName>
        <fullName evidence="2">Uncharacterized protein</fullName>
    </submittedName>
</protein>
<comment type="caution">
    <text evidence="2">The sequence shown here is derived from an EMBL/GenBank/DDBJ whole genome shotgun (WGS) entry which is preliminary data.</text>
</comment>
<sequence>MTVPMTVLERRYRRMLVVLPKWYRAEREDEMVAAFLEDVDQDPDADVRHDFGWPGWGEFGSVVALSARTRWPGRTGSPRALVKGEVVRLIGLIGLLLASASALNQWLSRIAPELYAIHYIGADGYMGAYQGPIPVIWDWRFVLDAFLDGAAVLALLALLFGAWRLAKAGAAVLLLTLLAFMADDLAGEEFVLVNAFLFHLICALYALCVLVGFHSDVEPVKPKWWLVALVGIAALWMSLGWTTFLMIDVYVLVGAVAYVIVHQRRLWRAPATGLLAVAAVCALMALERLAWMTAHLLYGDLVSLAFAVAQVAVLVVMALWLRAQAVKVLPPEARSPLSVAS</sequence>
<gene>
    <name evidence="2" type="ORF">GCM10022247_31910</name>
</gene>